<dbReference type="PANTHER" id="PTHR47765:SF2">
    <property type="entry name" value="EXONUCLEASE MUT-7 HOMOLOG"/>
    <property type="match status" value="1"/>
</dbReference>
<reference evidence="2 3" key="1">
    <citation type="submission" date="2024-01" db="EMBL/GenBank/DDBJ databases">
        <title>The complete chloroplast genome sequence of Lithospermum erythrorhizon: insights into the phylogenetic relationship among Boraginaceae species and the maternal lineages of purple gromwells.</title>
        <authorList>
            <person name="Okada T."/>
            <person name="Watanabe K."/>
        </authorList>
    </citation>
    <scope>NUCLEOTIDE SEQUENCE [LARGE SCALE GENOMIC DNA]</scope>
</reference>
<dbReference type="InterPro" id="IPR052408">
    <property type="entry name" value="Exonuclease_MUT-7-like"/>
</dbReference>
<accession>A0AAV3R8N0</accession>
<dbReference type="InterPro" id="IPR002562">
    <property type="entry name" value="3'-5'_exonuclease_dom"/>
</dbReference>
<organism evidence="2 3">
    <name type="scientific">Lithospermum erythrorhizon</name>
    <name type="common">Purple gromwell</name>
    <name type="synonym">Lithospermum officinale var. erythrorhizon</name>
    <dbReference type="NCBI Taxonomy" id="34254"/>
    <lineage>
        <taxon>Eukaryota</taxon>
        <taxon>Viridiplantae</taxon>
        <taxon>Streptophyta</taxon>
        <taxon>Embryophyta</taxon>
        <taxon>Tracheophyta</taxon>
        <taxon>Spermatophyta</taxon>
        <taxon>Magnoliopsida</taxon>
        <taxon>eudicotyledons</taxon>
        <taxon>Gunneridae</taxon>
        <taxon>Pentapetalae</taxon>
        <taxon>asterids</taxon>
        <taxon>lamiids</taxon>
        <taxon>Boraginales</taxon>
        <taxon>Boraginaceae</taxon>
        <taxon>Boraginoideae</taxon>
        <taxon>Lithospermeae</taxon>
        <taxon>Lithospermum</taxon>
    </lineage>
</organism>
<proteinExistence type="predicted"/>
<dbReference type="Pfam" id="PF01612">
    <property type="entry name" value="DNA_pol_A_exo1"/>
    <property type="match status" value="1"/>
</dbReference>
<dbReference type="GO" id="GO:0006139">
    <property type="term" value="P:nucleobase-containing compound metabolic process"/>
    <property type="evidence" value="ECO:0007669"/>
    <property type="project" value="InterPro"/>
</dbReference>
<dbReference type="SUPFAM" id="SSF53098">
    <property type="entry name" value="Ribonuclease H-like"/>
    <property type="match status" value="1"/>
</dbReference>
<dbReference type="InterPro" id="IPR012337">
    <property type="entry name" value="RNaseH-like_sf"/>
</dbReference>
<feature type="domain" description="3'-5' exonuclease" evidence="1">
    <location>
        <begin position="342"/>
        <end position="519"/>
    </location>
</feature>
<dbReference type="AlphaFoldDB" id="A0AAV3R8N0"/>
<sequence length="537" mass="62328">MVNNLYNRNSIHQPQAIVVHPFYDLTHVPPIVFVYLLKECYFRGTLKVNAKLKALRPLISQSVYNKPQPGPEIFVARCLYILPIFESIRKGFSESIITTFRHGITMEDINEARLLAAKLFIDVLHGLLVHEETIVVKVIEVFGVGFTDIDQVMQEGNNSSEMATELIRQFIDGLIESHSYWNAVSLIERFSLDMFGESLLHRMLERNQYKAADRFALFMGKPMSRLLVQEYVDKKLMKQAYKVIKKKNLQKEYLEICHWHKERSLKKRVEKGRWDDAEERTNRDKRFLQYLVYMALESGYIEKVEELCNRYSIKGFTNTKLPETNPIKSNFLHPRDFSVEEIVFVDETNGLHEATCNIENSKIIGFDCEWKANYIKGQKSKVSIMQIAAGNKVYILDMIKLYNTIPESLDDCITRIFNSPIVLKLGYNLQSDVQQLVHSYGNLKCFRHYKMLLDIQNIFNERRGGLSGLAEKILGAGLNKAKRNYNWENRPLSQSQLEYAALDAVVLIHIFRHLPSHARLVGFHDGNAHNEWKSQIV</sequence>
<dbReference type="SMART" id="SM00474">
    <property type="entry name" value="35EXOc"/>
    <property type="match status" value="1"/>
</dbReference>
<dbReference type="EMBL" id="BAABME010007781">
    <property type="protein sequence ID" value="GAA0171691.1"/>
    <property type="molecule type" value="Genomic_DNA"/>
</dbReference>
<dbReference type="GO" id="GO:0008408">
    <property type="term" value="F:3'-5' exonuclease activity"/>
    <property type="evidence" value="ECO:0007669"/>
    <property type="project" value="InterPro"/>
</dbReference>
<gene>
    <name evidence="2" type="ORF">LIER_25666</name>
</gene>
<dbReference type="InterPro" id="IPR036397">
    <property type="entry name" value="RNaseH_sf"/>
</dbReference>
<dbReference type="PANTHER" id="PTHR47765">
    <property type="entry name" value="3'-5' EXONUCLEASE DOMAIN-CONTAINING PROTEIN"/>
    <property type="match status" value="1"/>
</dbReference>
<keyword evidence="3" id="KW-1185">Reference proteome</keyword>
<dbReference type="Proteomes" id="UP001454036">
    <property type="component" value="Unassembled WGS sequence"/>
</dbReference>
<evidence type="ECO:0000313" key="3">
    <source>
        <dbReference type="Proteomes" id="UP001454036"/>
    </source>
</evidence>
<comment type="caution">
    <text evidence="2">The sequence shown here is derived from an EMBL/GenBank/DDBJ whole genome shotgun (WGS) entry which is preliminary data.</text>
</comment>
<dbReference type="GO" id="GO:0003676">
    <property type="term" value="F:nucleic acid binding"/>
    <property type="evidence" value="ECO:0007669"/>
    <property type="project" value="InterPro"/>
</dbReference>
<dbReference type="Gene3D" id="3.30.420.10">
    <property type="entry name" value="Ribonuclease H-like superfamily/Ribonuclease H"/>
    <property type="match status" value="1"/>
</dbReference>
<protein>
    <recommendedName>
        <fullName evidence="1">3'-5' exonuclease domain-containing protein</fullName>
    </recommendedName>
</protein>
<evidence type="ECO:0000259" key="1">
    <source>
        <dbReference type="SMART" id="SM00474"/>
    </source>
</evidence>
<name>A0AAV3R8N0_LITER</name>
<evidence type="ECO:0000313" key="2">
    <source>
        <dbReference type="EMBL" id="GAA0171691.1"/>
    </source>
</evidence>